<dbReference type="CDD" id="cd01748">
    <property type="entry name" value="GATase1_IGP_Synthase"/>
    <property type="match status" value="1"/>
</dbReference>
<name>A0A845AN41_9SPHN</name>
<dbReference type="Proteomes" id="UP000446786">
    <property type="component" value="Unassembled WGS sequence"/>
</dbReference>
<keyword evidence="15" id="KW-1185">Reference proteome</keyword>
<evidence type="ECO:0000256" key="8">
    <source>
        <dbReference type="ARBA" id="ARBA00047838"/>
    </source>
</evidence>
<dbReference type="EC" id="4.3.2.10" evidence="10"/>
<keyword evidence="4 10" id="KW-0378">Hydrolase</keyword>
<keyword evidence="6 10" id="KW-0368">Histidine biosynthesis</keyword>
<dbReference type="EMBL" id="WTYE01000001">
    <property type="protein sequence ID" value="MXP33639.1"/>
    <property type="molecule type" value="Genomic_DNA"/>
</dbReference>
<dbReference type="PROSITE" id="PS51273">
    <property type="entry name" value="GATASE_TYPE_1"/>
    <property type="match status" value="1"/>
</dbReference>
<evidence type="ECO:0000313" key="15">
    <source>
        <dbReference type="Proteomes" id="UP000446786"/>
    </source>
</evidence>
<dbReference type="SUPFAM" id="SSF52317">
    <property type="entry name" value="Class I glutamine amidotransferase-like"/>
    <property type="match status" value="1"/>
</dbReference>
<dbReference type="InterPro" id="IPR017926">
    <property type="entry name" value="GATASE"/>
</dbReference>
<feature type="active site" evidence="10 11">
    <location>
        <position position="185"/>
    </location>
</feature>
<dbReference type="OrthoDB" id="9807137at2"/>
<dbReference type="PANTHER" id="PTHR42701:SF1">
    <property type="entry name" value="IMIDAZOLE GLYCEROL PHOSPHATE SYNTHASE SUBUNIT HISH"/>
    <property type="match status" value="1"/>
</dbReference>
<accession>A0A845AN41</accession>
<dbReference type="AlphaFoldDB" id="A0A845AN41"/>
<protein>
    <recommendedName>
        <fullName evidence="10">Imidazole glycerol phosphate synthase subunit HisH</fullName>
        <ecNumber evidence="10">4.3.2.10</ecNumber>
    </recommendedName>
    <alternativeName>
        <fullName evidence="10">IGP synthase glutaminase subunit</fullName>
        <ecNumber evidence="10">3.5.1.2</ecNumber>
    </alternativeName>
    <alternativeName>
        <fullName evidence="10">IGP synthase subunit HisH</fullName>
    </alternativeName>
    <alternativeName>
        <fullName evidence="10">ImGP synthase subunit HisH</fullName>
        <shortName evidence="10">IGPS subunit HisH</shortName>
    </alternativeName>
</protein>
<evidence type="ECO:0000313" key="14">
    <source>
        <dbReference type="EMBL" id="MXP33639.1"/>
    </source>
</evidence>
<reference evidence="13 15" key="1">
    <citation type="submission" date="2019-12" db="EMBL/GenBank/DDBJ databases">
        <title>Genomic-based taxomic classification of the family Erythrobacteraceae.</title>
        <authorList>
            <person name="Xu L."/>
        </authorList>
    </citation>
    <scope>NUCLEOTIDE SEQUENCE [LARGE SCALE GENOMIC DNA]</scope>
    <source>
        <strain evidence="13 15">JCM 16677</strain>
    </source>
</reference>
<comment type="pathway">
    <text evidence="1 10">Amino-acid biosynthesis; L-histidine biosynthesis; L-histidine from 5-phospho-alpha-D-ribose 1-diphosphate: step 5/9.</text>
</comment>
<dbReference type="NCBIfam" id="TIGR01855">
    <property type="entry name" value="IMP_synth_hisH"/>
    <property type="match status" value="1"/>
</dbReference>
<gene>
    <name evidence="10 13" type="primary">hisH</name>
    <name evidence="13" type="ORF">GRI94_03470</name>
    <name evidence="14" type="ORF">GRI94_17560</name>
</gene>
<evidence type="ECO:0000256" key="2">
    <source>
        <dbReference type="ARBA" id="ARBA00011152"/>
    </source>
</evidence>
<comment type="subcellular location">
    <subcellularLocation>
        <location evidence="10">Cytoplasm</location>
    </subcellularLocation>
</comment>
<dbReference type="EC" id="3.5.1.2" evidence="10"/>
<dbReference type="EMBL" id="WTYE01000001">
    <property type="protein sequence ID" value="MXP30879.1"/>
    <property type="molecule type" value="Genomic_DNA"/>
</dbReference>
<evidence type="ECO:0000256" key="7">
    <source>
        <dbReference type="ARBA" id="ARBA00023239"/>
    </source>
</evidence>
<dbReference type="GO" id="GO:0000105">
    <property type="term" value="P:L-histidine biosynthetic process"/>
    <property type="evidence" value="ECO:0007669"/>
    <property type="project" value="UniProtKB-UniRule"/>
</dbReference>
<evidence type="ECO:0000256" key="4">
    <source>
        <dbReference type="ARBA" id="ARBA00022801"/>
    </source>
</evidence>
<dbReference type="Gene3D" id="3.40.50.880">
    <property type="match status" value="1"/>
</dbReference>
<keyword evidence="5 10" id="KW-0315">Glutamine amidotransferase</keyword>
<feature type="active site" evidence="10 11">
    <location>
        <position position="187"/>
    </location>
</feature>
<dbReference type="HAMAP" id="MF_00278">
    <property type="entry name" value="HisH"/>
    <property type="match status" value="1"/>
</dbReference>
<evidence type="ECO:0000256" key="3">
    <source>
        <dbReference type="ARBA" id="ARBA00022605"/>
    </source>
</evidence>
<feature type="domain" description="Glutamine amidotransferase" evidence="12">
    <location>
        <begin position="29"/>
        <end position="200"/>
    </location>
</feature>
<comment type="catalytic activity">
    <reaction evidence="9 10">
        <text>L-glutamine + H2O = L-glutamate + NH4(+)</text>
        <dbReference type="Rhea" id="RHEA:15889"/>
        <dbReference type="ChEBI" id="CHEBI:15377"/>
        <dbReference type="ChEBI" id="CHEBI:28938"/>
        <dbReference type="ChEBI" id="CHEBI:29985"/>
        <dbReference type="ChEBI" id="CHEBI:58359"/>
        <dbReference type="EC" id="3.5.1.2"/>
    </reaction>
</comment>
<dbReference type="GO" id="GO:0005737">
    <property type="term" value="C:cytoplasm"/>
    <property type="evidence" value="ECO:0007669"/>
    <property type="project" value="UniProtKB-SubCell"/>
</dbReference>
<evidence type="ECO:0000256" key="6">
    <source>
        <dbReference type="ARBA" id="ARBA00023102"/>
    </source>
</evidence>
<keyword evidence="3 10" id="KW-0028">Amino-acid biosynthesis</keyword>
<evidence type="ECO:0000256" key="9">
    <source>
        <dbReference type="ARBA" id="ARBA00049534"/>
    </source>
</evidence>
<dbReference type="InterPro" id="IPR010139">
    <property type="entry name" value="Imidazole-glycPsynth_HisH"/>
</dbReference>
<evidence type="ECO:0000313" key="13">
    <source>
        <dbReference type="EMBL" id="MXP30879.1"/>
    </source>
</evidence>
<evidence type="ECO:0000256" key="10">
    <source>
        <dbReference type="HAMAP-Rule" id="MF_00278"/>
    </source>
</evidence>
<dbReference type="InterPro" id="IPR029062">
    <property type="entry name" value="Class_I_gatase-like"/>
</dbReference>
<dbReference type="GO" id="GO:0000107">
    <property type="term" value="F:imidazoleglycerol-phosphate synthase activity"/>
    <property type="evidence" value="ECO:0007669"/>
    <property type="project" value="UniProtKB-UniRule"/>
</dbReference>
<evidence type="ECO:0000256" key="1">
    <source>
        <dbReference type="ARBA" id="ARBA00005091"/>
    </source>
</evidence>
<evidence type="ECO:0000256" key="11">
    <source>
        <dbReference type="PIRSR" id="PIRSR000495-1"/>
    </source>
</evidence>
<dbReference type="GO" id="GO:0016829">
    <property type="term" value="F:lyase activity"/>
    <property type="evidence" value="ECO:0007669"/>
    <property type="project" value="UniProtKB-KW"/>
</dbReference>
<comment type="subunit">
    <text evidence="2 10">Heterodimer of HisH and HisF.</text>
</comment>
<organism evidence="13 15">
    <name type="scientific">Parerythrobacter jejuensis</name>
    <dbReference type="NCBI Taxonomy" id="795812"/>
    <lineage>
        <taxon>Bacteria</taxon>
        <taxon>Pseudomonadati</taxon>
        <taxon>Pseudomonadota</taxon>
        <taxon>Alphaproteobacteria</taxon>
        <taxon>Sphingomonadales</taxon>
        <taxon>Erythrobacteraceae</taxon>
        <taxon>Parerythrobacter</taxon>
    </lineage>
</organism>
<dbReference type="UniPathway" id="UPA00031">
    <property type="reaction ID" value="UER00010"/>
</dbReference>
<dbReference type="Pfam" id="PF00117">
    <property type="entry name" value="GATase"/>
    <property type="match status" value="1"/>
</dbReference>
<feature type="active site" description="Nucleophile" evidence="10 11">
    <location>
        <position position="80"/>
    </location>
</feature>
<comment type="function">
    <text evidence="10">IGPS catalyzes the conversion of PRFAR and glutamine to IGP, AICAR and glutamate. The HisH subunit catalyzes the hydrolysis of glutamine to glutamate and ammonia as part of the synthesis of IGP and AICAR. The resulting ammonia molecule is channeled to the active site of HisF.</text>
</comment>
<dbReference type="GO" id="GO:0004359">
    <property type="term" value="F:glutaminase activity"/>
    <property type="evidence" value="ECO:0007669"/>
    <property type="project" value="UniProtKB-EC"/>
</dbReference>
<comment type="catalytic activity">
    <reaction evidence="8 10">
        <text>5-[(5-phospho-1-deoxy-D-ribulos-1-ylimino)methylamino]-1-(5-phospho-beta-D-ribosyl)imidazole-4-carboxamide + L-glutamine = D-erythro-1-(imidazol-4-yl)glycerol 3-phosphate + 5-amino-1-(5-phospho-beta-D-ribosyl)imidazole-4-carboxamide + L-glutamate + H(+)</text>
        <dbReference type="Rhea" id="RHEA:24793"/>
        <dbReference type="ChEBI" id="CHEBI:15378"/>
        <dbReference type="ChEBI" id="CHEBI:29985"/>
        <dbReference type="ChEBI" id="CHEBI:58278"/>
        <dbReference type="ChEBI" id="CHEBI:58359"/>
        <dbReference type="ChEBI" id="CHEBI:58475"/>
        <dbReference type="ChEBI" id="CHEBI:58525"/>
        <dbReference type="EC" id="4.3.2.10"/>
    </reaction>
</comment>
<evidence type="ECO:0000259" key="12">
    <source>
        <dbReference type="Pfam" id="PF00117"/>
    </source>
</evidence>
<keyword evidence="10" id="KW-0963">Cytoplasm</keyword>
<proteinExistence type="inferred from homology"/>
<evidence type="ECO:0000256" key="5">
    <source>
        <dbReference type="ARBA" id="ARBA00022962"/>
    </source>
</evidence>
<keyword evidence="7 10" id="KW-0456">Lyase</keyword>
<sequence length="203" mass="22523">MIIVVDYGLGNVQAFLDIFKRLNIPAKNATRADELAGAERIILPGVGAFDRAMERLQESGMREALDEAVIDTKVPVLGVCVGMQMMADRSEEGECAGLGWIPGQVKRFDESSFNHRTHLPHMGWNDVTPASADGLFVDLPCPRFYFLHSYHFVPESPEDALAQSTYGIDFTCALRKGNVFGTQFHPEKSHHWGVSLLANFARI</sequence>
<comment type="caution">
    <text evidence="13">The sequence shown here is derived from an EMBL/GenBank/DDBJ whole genome shotgun (WGS) entry which is preliminary data.</text>
</comment>
<dbReference type="PANTHER" id="PTHR42701">
    <property type="entry name" value="IMIDAZOLE GLYCEROL PHOSPHATE SYNTHASE SUBUNIT HISH"/>
    <property type="match status" value="1"/>
</dbReference>
<dbReference type="PIRSF" id="PIRSF000495">
    <property type="entry name" value="Amidotransf_hisH"/>
    <property type="match status" value="1"/>
</dbReference>